<dbReference type="Proteomes" id="UP000179769">
    <property type="component" value="Unassembled WGS sequence"/>
</dbReference>
<dbReference type="EMBL" id="MAXA01000230">
    <property type="protein sequence ID" value="OHV25432.1"/>
    <property type="molecule type" value="Genomic_DNA"/>
</dbReference>
<accession>A0A1S1PX75</accession>
<proteinExistence type="predicted"/>
<reference evidence="3" key="1">
    <citation type="submission" date="2016-07" db="EMBL/GenBank/DDBJ databases">
        <title>Frankia sp. NRRL B-16219 Genome sequencing.</title>
        <authorList>
            <person name="Ghodhbane-Gtari F."/>
            <person name="Swanson E."/>
            <person name="Gueddou A."/>
            <person name="Louati M."/>
            <person name="Nouioui I."/>
            <person name="Hezbri K."/>
            <person name="Abebe-Akele F."/>
            <person name="Simpson S."/>
            <person name="Morris K."/>
            <person name="Thomas K."/>
            <person name="Gtari M."/>
            <person name="Tisa L.S."/>
        </authorList>
    </citation>
    <scope>NUCLEOTIDE SEQUENCE [LARGE SCALE GENOMIC DNA]</scope>
    <source>
        <strain evidence="3">NRRL B-16219</strain>
    </source>
</reference>
<evidence type="ECO:0000313" key="3">
    <source>
        <dbReference type="Proteomes" id="UP000179769"/>
    </source>
</evidence>
<evidence type="ECO:0000313" key="2">
    <source>
        <dbReference type="EMBL" id="OHV25432.1"/>
    </source>
</evidence>
<name>A0A1S1PX75_9ACTN</name>
<dbReference type="AlphaFoldDB" id="A0A1S1PX75"/>
<gene>
    <name evidence="2" type="ORF">BBK14_22140</name>
</gene>
<feature type="compositionally biased region" description="Acidic residues" evidence="1">
    <location>
        <begin position="139"/>
        <end position="160"/>
    </location>
</feature>
<evidence type="ECO:0000256" key="1">
    <source>
        <dbReference type="SAM" id="MobiDB-lite"/>
    </source>
</evidence>
<sequence length="160" mass="16839">MSIFTSQFDRARAYADDYAGHHADPDLTDPVTRHGDAGLDAGSVDGAGWGEGWDHDWDLDPGHGSNAETATGTHHDASGAEETKLHDSDPHETDGVHETGGTHEHHESHEAKHSDDGGWKHPEDYGTTGSGAGGASFGLDDDGGAYLVDDDPVDDDSVDL</sequence>
<comment type="caution">
    <text evidence="2">The sequence shown here is derived from an EMBL/GenBank/DDBJ whole genome shotgun (WGS) entry which is preliminary data.</text>
</comment>
<protein>
    <submittedName>
        <fullName evidence="2">Uncharacterized protein</fullName>
    </submittedName>
</protein>
<organism evidence="2 3">
    <name type="scientific">Parafrankia soli</name>
    <dbReference type="NCBI Taxonomy" id="2599596"/>
    <lineage>
        <taxon>Bacteria</taxon>
        <taxon>Bacillati</taxon>
        <taxon>Actinomycetota</taxon>
        <taxon>Actinomycetes</taxon>
        <taxon>Frankiales</taxon>
        <taxon>Frankiaceae</taxon>
        <taxon>Parafrankia</taxon>
    </lineage>
</organism>
<keyword evidence="3" id="KW-1185">Reference proteome</keyword>
<feature type="compositionally biased region" description="Basic and acidic residues" evidence="1">
    <location>
        <begin position="19"/>
        <end position="37"/>
    </location>
</feature>
<feature type="compositionally biased region" description="Basic and acidic residues" evidence="1">
    <location>
        <begin position="73"/>
        <end position="124"/>
    </location>
</feature>
<feature type="compositionally biased region" description="Basic and acidic residues" evidence="1">
    <location>
        <begin position="52"/>
        <end position="61"/>
    </location>
</feature>
<feature type="region of interest" description="Disordered" evidence="1">
    <location>
        <begin position="19"/>
        <end position="160"/>
    </location>
</feature>
<dbReference type="RefSeq" id="WP_071065296.1">
    <property type="nucleotide sequence ID" value="NZ_MAXA01000230.1"/>
</dbReference>